<evidence type="ECO:0000259" key="1">
    <source>
        <dbReference type="Pfam" id="PF07992"/>
    </source>
</evidence>
<accession>A0A1G6B7N6</accession>
<sequence length="357" mass="38921">MNTMNYAFMCATPPPSNGLKAAVVGSGPAGLSAAGWLACAGYEVHVYDKLPKAGGLLVFGIPGFRIPARRIEDAALKLSEDYGVQFHFCTKVCTQDKVCESGDEFVQEMVSLSELLHECAAVLICTGSWRSRKLNIHGEHLPGVYTSLEFLFPLRACKLSQSQVVAPPVEGRRVAVVGAGLSAVDVVQSCLRLGAQKVYLLYRKTMNEAPAGRLEIKLLRQRGVQWMERVTPLRIEGAENVQKLIYRQDEELPSPESGRYQEEERELTVDLVVAAIGEVPTNPFPRELRLEDISKKGEGWLQMTKFDGVFVAGDVLTGPSKIGRAILSGLRAAESLDGWIKAHAGQAEAASEEEVHG</sequence>
<dbReference type="InterPro" id="IPR051394">
    <property type="entry name" value="Glutamate_Synthase"/>
</dbReference>
<dbReference type="PANTHER" id="PTHR43100:SF1">
    <property type="entry name" value="GLUTAMATE SYNTHASE [NADPH] SMALL CHAIN"/>
    <property type="match status" value="1"/>
</dbReference>
<protein>
    <submittedName>
        <fullName evidence="2">Glutamate synthase (NADPH/NADH) small chain</fullName>
    </submittedName>
</protein>
<dbReference type="InterPro" id="IPR023753">
    <property type="entry name" value="FAD/NAD-binding_dom"/>
</dbReference>
<dbReference type="AlphaFoldDB" id="A0A1G6B7N6"/>
<keyword evidence="3" id="KW-1185">Reference proteome</keyword>
<evidence type="ECO:0000313" key="3">
    <source>
        <dbReference type="Proteomes" id="UP000198771"/>
    </source>
</evidence>
<dbReference type="Proteomes" id="UP000198771">
    <property type="component" value="Unassembled WGS sequence"/>
</dbReference>
<organism evidence="2 3">
    <name type="scientific">Desulfonatronum thiosulfatophilum</name>
    <dbReference type="NCBI Taxonomy" id="617002"/>
    <lineage>
        <taxon>Bacteria</taxon>
        <taxon>Pseudomonadati</taxon>
        <taxon>Thermodesulfobacteriota</taxon>
        <taxon>Desulfovibrionia</taxon>
        <taxon>Desulfovibrionales</taxon>
        <taxon>Desulfonatronaceae</taxon>
        <taxon>Desulfonatronum</taxon>
    </lineage>
</organism>
<gene>
    <name evidence="2" type="ORF">SAMN05660653_00769</name>
</gene>
<dbReference type="Pfam" id="PF07992">
    <property type="entry name" value="Pyr_redox_2"/>
    <property type="match status" value="1"/>
</dbReference>
<proteinExistence type="predicted"/>
<reference evidence="2 3" key="1">
    <citation type="submission" date="2016-10" db="EMBL/GenBank/DDBJ databases">
        <authorList>
            <person name="de Groot N.N."/>
        </authorList>
    </citation>
    <scope>NUCLEOTIDE SEQUENCE [LARGE SCALE GENOMIC DNA]</scope>
    <source>
        <strain evidence="2 3">ASO4-2</strain>
    </source>
</reference>
<dbReference type="EMBL" id="FMXO01000004">
    <property type="protein sequence ID" value="SDB16579.1"/>
    <property type="molecule type" value="Genomic_DNA"/>
</dbReference>
<dbReference type="Gene3D" id="3.50.50.60">
    <property type="entry name" value="FAD/NAD(P)-binding domain"/>
    <property type="match status" value="2"/>
</dbReference>
<feature type="domain" description="FAD/NAD(P)-binding" evidence="1">
    <location>
        <begin position="21"/>
        <end position="326"/>
    </location>
</feature>
<dbReference type="GO" id="GO:0016491">
    <property type="term" value="F:oxidoreductase activity"/>
    <property type="evidence" value="ECO:0007669"/>
    <property type="project" value="InterPro"/>
</dbReference>
<dbReference type="RefSeq" id="WP_092117844.1">
    <property type="nucleotide sequence ID" value="NZ_FMXO01000004.1"/>
</dbReference>
<name>A0A1G6B7N6_9BACT</name>
<evidence type="ECO:0000313" key="2">
    <source>
        <dbReference type="EMBL" id="SDB16579.1"/>
    </source>
</evidence>
<dbReference type="PRINTS" id="PR00419">
    <property type="entry name" value="ADXRDTASE"/>
</dbReference>
<dbReference type="SUPFAM" id="SSF51971">
    <property type="entry name" value="Nucleotide-binding domain"/>
    <property type="match status" value="1"/>
</dbReference>
<dbReference type="InterPro" id="IPR036188">
    <property type="entry name" value="FAD/NAD-bd_sf"/>
</dbReference>
<dbReference type="OrthoDB" id="9803192at2"/>
<dbReference type="PANTHER" id="PTHR43100">
    <property type="entry name" value="GLUTAMATE SYNTHASE [NADPH] SMALL CHAIN"/>
    <property type="match status" value="1"/>
</dbReference>
<dbReference type="STRING" id="617002.SAMN05660653_00769"/>
<dbReference type="NCBIfam" id="NF009409">
    <property type="entry name" value="PRK12770.1"/>
    <property type="match status" value="1"/>
</dbReference>